<reference evidence="1 2" key="1">
    <citation type="journal article" date="2013" name="Int. J. Syst. Evol. Microbiol.">
        <title>Kordia antarctica sp. nov., isolated from Antarctic seawater.</title>
        <authorList>
            <person name="Baek K."/>
            <person name="Choi A."/>
            <person name="Kang I."/>
            <person name="Lee K."/>
            <person name="Cho J.C."/>
        </authorList>
    </citation>
    <scope>NUCLEOTIDE SEQUENCE [LARGE SCALE GENOMIC DNA]</scope>
    <source>
        <strain evidence="1 2">IMCC3317</strain>
    </source>
</reference>
<gene>
    <name evidence="1" type="ORF">IMCC3317_35860</name>
</gene>
<accession>A0A7L4ZP34</accession>
<proteinExistence type="predicted"/>
<dbReference type="Proteomes" id="UP000464657">
    <property type="component" value="Chromosome"/>
</dbReference>
<dbReference type="RefSeq" id="WP_160130760.1">
    <property type="nucleotide sequence ID" value="NZ_CP019288.1"/>
</dbReference>
<evidence type="ECO:0008006" key="3">
    <source>
        <dbReference type="Google" id="ProtNLM"/>
    </source>
</evidence>
<keyword evidence="2" id="KW-1185">Reference proteome</keyword>
<dbReference type="EMBL" id="CP019288">
    <property type="protein sequence ID" value="QHI38199.1"/>
    <property type="molecule type" value="Genomic_DNA"/>
</dbReference>
<dbReference type="OrthoDB" id="648347at2"/>
<evidence type="ECO:0000313" key="1">
    <source>
        <dbReference type="EMBL" id="QHI38199.1"/>
    </source>
</evidence>
<organism evidence="1 2">
    <name type="scientific">Kordia antarctica</name>
    <dbReference type="NCBI Taxonomy" id="1218801"/>
    <lineage>
        <taxon>Bacteria</taxon>
        <taxon>Pseudomonadati</taxon>
        <taxon>Bacteroidota</taxon>
        <taxon>Flavobacteriia</taxon>
        <taxon>Flavobacteriales</taxon>
        <taxon>Flavobacteriaceae</taxon>
        <taxon>Kordia</taxon>
    </lineage>
</organism>
<dbReference type="InterPro" id="IPR019861">
    <property type="entry name" value="PorP/SprF_Bacteroidetes"/>
</dbReference>
<dbReference type="Pfam" id="PF11751">
    <property type="entry name" value="PorP_SprF"/>
    <property type="match status" value="1"/>
</dbReference>
<dbReference type="NCBIfam" id="TIGR03519">
    <property type="entry name" value="T9SS_PorP_fam"/>
    <property type="match status" value="1"/>
</dbReference>
<sequence>MNFKKYLAIVAIAFGVQSSFSQDGLPVYVDYLSDNLYLIHPSMAGASSSSKIRLTARQQWFDVDDAPSLQTLSFNTRVGDKVGFGAILYNDANGNFSQQGAYLTFAYHLLLSRNTVDLNQLSFGISTGFTQGTLDESGFDIINNPDPIIGGTQANATYFNVDFGASYYFLDFYAHLTIKNALPTKRDLFSQEFESKNQRRYLASAGYVFGGYGSDWKYEPSFMFQYTDETQESSIDANIKVYRNMDFGSVWGGLSYRRSLDGAEFVNGTQVDNQKLQYVTPFIGLNYNKFMFAYTYSYQANSLVLSNGGYHQVTVGYNFGNRRDPYDCNCPGINQ</sequence>
<name>A0A7L4ZP34_9FLAO</name>
<evidence type="ECO:0000313" key="2">
    <source>
        <dbReference type="Proteomes" id="UP000464657"/>
    </source>
</evidence>
<protein>
    <recommendedName>
        <fullName evidence="3">Type IX secretion system membrane protein PorP/SprF</fullName>
    </recommendedName>
</protein>
<dbReference type="AlphaFoldDB" id="A0A7L4ZP34"/>
<dbReference type="KEGG" id="kan:IMCC3317_35860"/>